<dbReference type="OrthoDB" id="5648839at2"/>
<keyword evidence="5" id="KW-1185">Reference proteome</keyword>
<feature type="domain" description="Transglutaminase-like" evidence="3">
    <location>
        <begin position="722"/>
        <end position="774"/>
    </location>
</feature>
<dbReference type="InterPro" id="IPR003593">
    <property type="entry name" value="AAA+_ATPase"/>
</dbReference>
<gene>
    <name evidence="4" type="ORF">RVIR1_09870</name>
</gene>
<sequence length="2123" mass="241885">MLKFPDEFYHRSLIAGQEYTEIPSSGRIDPQRFIEGKSDCFVKNAYQNSDKAKKHLVLTDWIYPFLSNIYGNRTLNEFRDKYKNYIESLVDAGFKVWVFVLDTEHHASLSCINDNDYSIKQSIRHANEVVPPISTIMELMAEQGVARSQVCILDFYAMKEHIGAQTFALNSLEVDFRTFSLPLVQFFEFLGQNSTITKLYLKNINQYALDLDDLLVKISKRLPQLNTLKIDFRYSTGKIVDCSEIFRNVTFPSLRRFLVAGPISIDETVLNKFLNSCPQCESLLFNFEYNSYFKMRTFKLDPNKLLKGLTFSELRKLTIYGALELDTAVRENFLSHCPLLTLENIDLGIRNYAQKNTSQTHSSEINPISDGLISDRYSSLNPLFSMGKNSGTIKFDSDAELLAQARKDEAIAGSSSGERKLDVETTLNDTGLTEQTREDEAIAGPSSGAPELDIDTMLSDLRTILSDAWLTAQTKDDEAIAGPSSGANKLDVDTAFSDAELTAQTYFGKNIAVSSYRLFVSDTIVKNKNGYLALEAIKTSPERLNQQPAKVHDLAPFANDKDNTCITGQMVARLNSSDWTPLPSLSADEELLAYRAQSELEFARASNSDQYFMRLSANNSSKEESVKIEYKLRIPKTSISSNDKFKLSRKQKGLLKSINQLCFNADGSLQDNSAYQQLIQQDKTVLISLLINALKKFGIDKEKKITPQDDPCMHDYTGFNRLLEKKVGACRHRAYLFLALAKAFNIKARVITNAAHAFIEVAHEEKWIKCDLGGYPTKVNKKPLQMLPENEIKQSEQEKALSKPLIVDKFTEDLNLFYTKLETYKPNKQQAMLVFPHQESIELFYEGLHVNKRVPGQKILYLPSFRDLTTQTVQVTKTGINIMDSDFIRKLKQLQPGDILLINYDRFQMTDVGFNSLYDDFRQLRNIAIPEGVLILAAMDKDTSQQMGEDVVSRFSIRQEWKTTPTQQSIALAPEQNDTLEENNDSTSSPLVIDLYDNVFDWKERLIGRLSPSGKTNPPFIYKTGIFQQAWKEGRNVQIIHAPLDNTECQRFFADLVRNRYIDINGESVTLPEKFSWELTNPKYCFEQPLQIIANPQSNDYDYVLSPFTIEGLLQQYSYCNKTHIFTEKPGLLEKYAGQSMRLYVTQELSVGTWASLCAAAQKHNCQLKLILADNVKLPEEMKTEILPTTFSTLTDSTSKNILHPPYTCHFSSDANFTAKKIQKENKHLQIISIDAQTSYQELVCSLQQESDTGVKDASMLLPLMRTKEGALLKAIEEGRSILIKGQFSPELASNLSSLFAAQPFLMVNGEQRLVSTSQVMLVTEQPNAFAYLNKTNLYQAHSVTAQERLALLQEENKPLEESVEKIKQRFADQTEILETFSFAQLKTMAERLKEKPETDNPLKTLAMFSKDFNTSRTKTEIKKSKQNPELTTTEAAAYEETKRLEKIKSALANAPYTFLMGPSGIGKSTLVFEKLKDAYKREEDQTLELTVGMDEIGRWAKEPAANSIHILFIDEANLSKEGTFDIFEGLFDDPPSILIKGEICTLTPQHKVIFCGNFLDFEGRQTHRFFQQHGHGLVLKDWSDTFLKNILNQLLDQVHQAYSLELLSKEKEQIITLFLKTYRDLPKDTQNKQFLTLRNLQMMVLRFANHGQNYPELTSMQRAFLSLYDEVKPYLPKALRAEWKSKFKQNEKSYRELRPGHKEEGLTLLGNNYVVPASRQRTLELLEYQLAIREKQKEQPSIHKLGLKGILLEGASGVGKSALVMALLEKHGYQKTATEPAKRYYYLTLTDMAEVKDTLTKAFHEGAIVLIDELNTAPIENLLNALMSGVDLEGKEAEKPGFLVIGTQNPINFANRSPLSKALQNRFHKVEVKPYRTEELQAILICKGMDGNAAKDRVQAYEENNKKTSNAALKETPRDLMKETGPIQTDRLESANKWIIEERRIAEEQQQQIIEEQRIAKEQQQRIIEERRIAEEQQQQIIEEQRIAEKQQIVAARLAQDSVTNSFNDLSTRINRYRLILDKKNDSLSKQKAKILGDLYKALKNLDETNLEKLTEFKEKIQNPNLISILKEYRNNTLKKVFWCVFAPFRPKTTSACLIAELEKKTEAKINLAMSNTHRSSL</sequence>
<dbReference type="InterPro" id="IPR011704">
    <property type="entry name" value="ATPase_dyneun-rel_AAA"/>
</dbReference>
<name>A0A2Z5UWW9_9COXI</name>
<dbReference type="CDD" id="cd00009">
    <property type="entry name" value="AAA"/>
    <property type="match status" value="1"/>
</dbReference>
<dbReference type="InterPro" id="IPR002931">
    <property type="entry name" value="Transglutaminase-like"/>
</dbReference>
<evidence type="ECO:0000313" key="5">
    <source>
        <dbReference type="Proteomes" id="UP000282483"/>
    </source>
</evidence>
<dbReference type="EMBL" id="AP018005">
    <property type="protein sequence ID" value="BBB15460.1"/>
    <property type="molecule type" value="Genomic_DNA"/>
</dbReference>
<feature type="domain" description="AAA+ ATPase" evidence="2">
    <location>
        <begin position="1454"/>
        <end position="1580"/>
    </location>
</feature>
<dbReference type="Pfam" id="PF07728">
    <property type="entry name" value="AAA_5"/>
    <property type="match status" value="1"/>
</dbReference>
<dbReference type="Pfam" id="PF01841">
    <property type="entry name" value="Transglut_core"/>
    <property type="match status" value="1"/>
</dbReference>
<dbReference type="InterPro" id="IPR027417">
    <property type="entry name" value="P-loop_NTPase"/>
</dbReference>
<dbReference type="Proteomes" id="UP000282483">
    <property type="component" value="Chromosome"/>
</dbReference>
<dbReference type="SMART" id="SM00382">
    <property type="entry name" value="AAA"/>
    <property type="match status" value="2"/>
</dbReference>
<dbReference type="InterPro" id="IPR038765">
    <property type="entry name" value="Papain-like_cys_pep_sf"/>
</dbReference>
<evidence type="ECO:0000259" key="3">
    <source>
        <dbReference type="SMART" id="SM00460"/>
    </source>
</evidence>
<feature type="domain" description="AAA+ ATPase" evidence="2">
    <location>
        <begin position="1747"/>
        <end position="1878"/>
    </location>
</feature>
<protein>
    <submittedName>
        <fullName evidence="4">AAA ATPase containing von Willebrand factor type A domain</fullName>
    </submittedName>
</protein>
<evidence type="ECO:0000256" key="1">
    <source>
        <dbReference type="SAM" id="Coils"/>
    </source>
</evidence>
<dbReference type="SUPFAM" id="SSF54001">
    <property type="entry name" value="Cysteine proteinases"/>
    <property type="match status" value="1"/>
</dbReference>
<dbReference type="GO" id="GO:0016887">
    <property type="term" value="F:ATP hydrolysis activity"/>
    <property type="evidence" value="ECO:0007669"/>
    <property type="project" value="InterPro"/>
</dbReference>
<dbReference type="Gene3D" id="3.40.50.300">
    <property type="entry name" value="P-loop containing nucleotide triphosphate hydrolases"/>
    <property type="match status" value="1"/>
</dbReference>
<dbReference type="Gene3D" id="3.10.620.30">
    <property type="match status" value="1"/>
</dbReference>
<feature type="coiled-coil region" evidence="1">
    <location>
        <begin position="1946"/>
        <end position="1981"/>
    </location>
</feature>
<keyword evidence="1" id="KW-0175">Coiled coil</keyword>
<evidence type="ECO:0000259" key="2">
    <source>
        <dbReference type="SMART" id="SM00382"/>
    </source>
</evidence>
<dbReference type="GO" id="GO:0005524">
    <property type="term" value="F:ATP binding"/>
    <property type="evidence" value="ECO:0007669"/>
    <property type="project" value="InterPro"/>
</dbReference>
<dbReference type="RefSeq" id="WP_126322916.1">
    <property type="nucleotide sequence ID" value="NZ_AP018005.1"/>
</dbReference>
<proteinExistence type="predicted"/>
<dbReference type="KEGG" id="rvi:RVIR1_09870"/>
<reference evidence="4 5" key="1">
    <citation type="submission" date="2017-03" db="EMBL/GenBank/DDBJ databases">
        <title>The genome sequence of Candidatus Rickettsiella viridis.</title>
        <authorList>
            <person name="Nikoh N."/>
            <person name="Tsuchida T."/>
            <person name="Yamaguchi K."/>
            <person name="Maeda T."/>
            <person name="Shigenobu S."/>
            <person name="Fukatsu T."/>
        </authorList>
    </citation>
    <scope>NUCLEOTIDE SEQUENCE [LARGE SCALE GENOMIC DNA]</scope>
    <source>
        <strain evidence="4 5">Ap-RA04</strain>
    </source>
</reference>
<evidence type="ECO:0000313" key="4">
    <source>
        <dbReference type="EMBL" id="BBB15460.1"/>
    </source>
</evidence>
<dbReference type="SUPFAM" id="SSF52540">
    <property type="entry name" value="P-loop containing nucleoside triphosphate hydrolases"/>
    <property type="match status" value="2"/>
</dbReference>
<accession>A0A2Z5UWW9</accession>
<dbReference type="SMART" id="SM00460">
    <property type="entry name" value="TGc"/>
    <property type="match status" value="1"/>
</dbReference>
<organism evidence="4 5">
    <name type="scientific">Candidatus Rickettsiella viridis</name>
    <dbReference type="NCBI Taxonomy" id="676208"/>
    <lineage>
        <taxon>Bacteria</taxon>
        <taxon>Pseudomonadati</taxon>
        <taxon>Pseudomonadota</taxon>
        <taxon>Gammaproteobacteria</taxon>
        <taxon>Legionellales</taxon>
        <taxon>Coxiellaceae</taxon>
        <taxon>Rickettsiella</taxon>
    </lineage>
</organism>